<feature type="non-terminal residue" evidence="1">
    <location>
        <position position="83"/>
    </location>
</feature>
<organism evidence="1 2">
    <name type="scientific">Mycena citricolor</name>
    <dbReference type="NCBI Taxonomy" id="2018698"/>
    <lineage>
        <taxon>Eukaryota</taxon>
        <taxon>Fungi</taxon>
        <taxon>Dikarya</taxon>
        <taxon>Basidiomycota</taxon>
        <taxon>Agaricomycotina</taxon>
        <taxon>Agaricomycetes</taxon>
        <taxon>Agaricomycetidae</taxon>
        <taxon>Agaricales</taxon>
        <taxon>Marasmiineae</taxon>
        <taxon>Mycenaceae</taxon>
        <taxon>Mycena</taxon>
    </lineage>
</organism>
<sequence>RSAIREERVICDATSRSDWIWLLGCGPMGRAVWAWRPAGGSGTARERLSSQGSYMEGSRCVKAIESAPFAKSVHVAVVGILMA</sequence>
<evidence type="ECO:0000313" key="2">
    <source>
        <dbReference type="Proteomes" id="UP001295794"/>
    </source>
</evidence>
<dbReference type="Proteomes" id="UP001295794">
    <property type="component" value="Unassembled WGS sequence"/>
</dbReference>
<name>A0AAD2HUP9_9AGAR</name>
<protein>
    <submittedName>
        <fullName evidence="1">Uncharacterized protein</fullName>
    </submittedName>
</protein>
<gene>
    <name evidence="1" type="ORF">MYCIT1_LOCUS34304</name>
</gene>
<comment type="caution">
    <text evidence="1">The sequence shown here is derived from an EMBL/GenBank/DDBJ whole genome shotgun (WGS) entry which is preliminary data.</text>
</comment>
<feature type="non-terminal residue" evidence="1">
    <location>
        <position position="1"/>
    </location>
</feature>
<evidence type="ECO:0000313" key="1">
    <source>
        <dbReference type="EMBL" id="CAK5282508.1"/>
    </source>
</evidence>
<dbReference type="EMBL" id="CAVNYO010000455">
    <property type="protein sequence ID" value="CAK5282508.1"/>
    <property type="molecule type" value="Genomic_DNA"/>
</dbReference>
<keyword evidence="2" id="KW-1185">Reference proteome</keyword>
<dbReference type="AlphaFoldDB" id="A0AAD2HUP9"/>
<accession>A0AAD2HUP9</accession>
<proteinExistence type="predicted"/>
<reference evidence="1" key="1">
    <citation type="submission" date="2023-11" db="EMBL/GenBank/DDBJ databases">
        <authorList>
            <person name="De Vega J J."/>
            <person name="De Vega J J."/>
        </authorList>
    </citation>
    <scope>NUCLEOTIDE SEQUENCE</scope>
</reference>